<protein>
    <submittedName>
        <fullName evidence="2">YbfB/YjiJ family MFS transporter</fullName>
    </submittedName>
</protein>
<feature type="transmembrane region" description="Helical" evidence="1">
    <location>
        <begin position="92"/>
        <end position="112"/>
    </location>
</feature>
<organism evidence="2 3">
    <name type="scientific">Gulosibacter macacae</name>
    <dbReference type="NCBI Taxonomy" id="2488791"/>
    <lineage>
        <taxon>Bacteria</taxon>
        <taxon>Bacillati</taxon>
        <taxon>Actinomycetota</taxon>
        <taxon>Actinomycetes</taxon>
        <taxon>Micrococcales</taxon>
        <taxon>Microbacteriaceae</taxon>
        <taxon>Gulosibacter</taxon>
    </lineage>
</organism>
<feature type="transmembrane region" description="Helical" evidence="1">
    <location>
        <begin position="177"/>
        <end position="199"/>
    </location>
</feature>
<feature type="transmembrane region" description="Helical" evidence="1">
    <location>
        <begin position="152"/>
        <end position="171"/>
    </location>
</feature>
<dbReference type="Pfam" id="PF06779">
    <property type="entry name" value="MFS_4"/>
    <property type="match status" value="1"/>
</dbReference>
<gene>
    <name evidence="2" type="ORF">EG850_07515</name>
</gene>
<dbReference type="PANTHER" id="PTHR23537:SF1">
    <property type="entry name" value="SUGAR TRANSPORTER"/>
    <property type="match status" value="1"/>
</dbReference>
<dbReference type="SUPFAM" id="SSF103473">
    <property type="entry name" value="MFS general substrate transporter"/>
    <property type="match status" value="1"/>
</dbReference>
<dbReference type="OrthoDB" id="9797953at2"/>
<dbReference type="AlphaFoldDB" id="A0A3P3VVZ4"/>
<feature type="transmembrane region" description="Helical" evidence="1">
    <location>
        <begin position="118"/>
        <end position="140"/>
    </location>
</feature>
<reference evidence="2 3" key="1">
    <citation type="submission" date="2018-11" db="EMBL/GenBank/DDBJ databases">
        <title>YIM 102482-1 draft genome.</title>
        <authorList>
            <person name="Li G."/>
            <person name="Jiang Y."/>
        </authorList>
    </citation>
    <scope>NUCLEOTIDE SEQUENCE [LARGE SCALE GENOMIC DNA]</scope>
    <source>
        <strain evidence="2 3">YIM 102482-1</strain>
    </source>
</reference>
<dbReference type="Gene3D" id="1.20.1250.20">
    <property type="entry name" value="MFS general substrate transporter like domains"/>
    <property type="match status" value="1"/>
</dbReference>
<name>A0A3P3VVZ4_9MICO</name>
<dbReference type="PANTHER" id="PTHR23537">
    <property type="match status" value="1"/>
</dbReference>
<dbReference type="Proteomes" id="UP000274391">
    <property type="component" value="Unassembled WGS sequence"/>
</dbReference>
<proteinExistence type="predicted"/>
<dbReference type="InterPro" id="IPR010645">
    <property type="entry name" value="MFS_4"/>
</dbReference>
<feature type="transmembrane region" description="Helical" evidence="1">
    <location>
        <begin position="30"/>
        <end position="54"/>
    </location>
</feature>
<evidence type="ECO:0000256" key="1">
    <source>
        <dbReference type="SAM" id="Phobius"/>
    </source>
</evidence>
<accession>A0A3P3VVZ4</accession>
<dbReference type="GO" id="GO:0005886">
    <property type="term" value="C:plasma membrane"/>
    <property type="evidence" value="ECO:0007669"/>
    <property type="project" value="TreeGrafter"/>
</dbReference>
<keyword evidence="1" id="KW-0812">Transmembrane</keyword>
<dbReference type="RefSeq" id="WP_124972122.1">
    <property type="nucleotide sequence ID" value="NZ_RQVS01000007.1"/>
</dbReference>
<keyword evidence="1" id="KW-1133">Transmembrane helix</keyword>
<evidence type="ECO:0000313" key="2">
    <source>
        <dbReference type="EMBL" id="RRJ86860.1"/>
    </source>
</evidence>
<keyword evidence="3" id="KW-1185">Reference proteome</keyword>
<dbReference type="EMBL" id="RQVS01000007">
    <property type="protein sequence ID" value="RRJ86860.1"/>
    <property type="molecule type" value="Genomic_DNA"/>
</dbReference>
<keyword evidence="1" id="KW-0472">Membrane</keyword>
<comment type="caution">
    <text evidence="2">The sequence shown here is derived from an EMBL/GenBank/DDBJ whole genome shotgun (WGS) entry which is preliminary data.</text>
</comment>
<dbReference type="InterPro" id="IPR036259">
    <property type="entry name" value="MFS_trans_sf"/>
</dbReference>
<evidence type="ECO:0000313" key="3">
    <source>
        <dbReference type="Proteomes" id="UP000274391"/>
    </source>
</evidence>
<feature type="transmembrane region" description="Helical" evidence="1">
    <location>
        <begin position="66"/>
        <end position="85"/>
    </location>
</feature>
<sequence length="206" mass="21539">MIWRFDPTPGELPRPQSMGQPVVPRLRTSWWLLFIQYGLQGAGYIILGTFLVVLVNDEVSDVLGPWFWVVAGLVAVPSTSIWRRIADRFSPAIALAMVLGLQTIAALLPVVIGGMVAALLSAALFGGTFIAAVMLATGMINLGVKGAAARLTALYSVGQLLGPLAVLPLVGSGYTGAFAVAAGINGAAFLLAIGLVLSLRPRRATD</sequence>